<dbReference type="Pfam" id="PF08819">
    <property type="entry name" value="DUF1802"/>
    <property type="match status" value="1"/>
</dbReference>
<dbReference type="RefSeq" id="WP_309145314.1">
    <property type="nucleotide sequence ID" value="NZ_JANHOF010000002.1"/>
</dbReference>
<gene>
    <name evidence="1" type="ORF">ACFFJ8_17890</name>
</gene>
<dbReference type="EMBL" id="JBHLVF010000031">
    <property type="protein sequence ID" value="MFC0393240.1"/>
    <property type="molecule type" value="Genomic_DNA"/>
</dbReference>
<evidence type="ECO:0000313" key="2">
    <source>
        <dbReference type="Proteomes" id="UP001589818"/>
    </source>
</evidence>
<sequence>MTIINEDVALKEWAVAVEALSEGKQILVLRKGGIAEETRDFRLVSPHFYLLPAYEHQKPELLKEAYRGGIARTLDEWSPEAGTVRIRAYAEVVDDIEIHDQTKLNRIREYHIWTDAFAEERLKWRRVKPLHLLLLRVSLLNKPIDIPMKAAYTGCKSWVSLEEDLLRPGTRPVLSDREFHAHVSEIKGALGL</sequence>
<comment type="caution">
    <text evidence="1">The sequence shown here is derived from an EMBL/GenBank/DDBJ whole genome shotgun (WGS) entry which is preliminary data.</text>
</comment>
<organism evidence="1 2">
    <name type="scientific">Paenibacillus mendelii</name>
    <dbReference type="NCBI Taxonomy" id="206163"/>
    <lineage>
        <taxon>Bacteria</taxon>
        <taxon>Bacillati</taxon>
        <taxon>Bacillota</taxon>
        <taxon>Bacilli</taxon>
        <taxon>Bacillales</taxon>
        <taxon>Paenibacillaceae</taxon>
        <taxon>Paenibacillus</taxon>
    </lineage>
</organism>
<accession>A0ABV6JBG5</accession>
<name>A0ABV6JBG5_9BACL</name>
<dbReference type="PIRSF" id="PIRSF018957">
    <property type="entry name" value="UCP018957"/>
    <property type="match status" value="1"/>
</dbReference>
<protein>
    <submittedName>
        <fullName evidence="1">DUF1802 family protein</fullName>
    </submittedName>
</protein>
<evidence type="ECO:0000313" key="1">
    <source>
        <dbReference type="EMBL" id="MFC0393240.1"/>
    </source>
</evidence>
<dbReference type="Proteomes" id="UP001589818">
    <property type="component" value="Unassembled WGS sequence"/>
</dbReference>
<keyword evidence="2" id="KW-1185">Reference proteome</keyword>
<dbReference type="InterPro" id="IPR008307">
    <property type="entry name" value="UCP018957"/>
</dbReference>
<proteinExistence type="predicted"/>
<reference evidence="1 2" key="1">
    <citation type="submission" date="2024-09" db="EMBL/GenBank/DDBJ databases">
        <authorList>
            <person name="Sun Q."/>
            <person name="Mori K."/>
        </authorList>
    </citation>
    <scope>NUCLEOTIDE SEQUENCE [LARGE SCALE GENOMIC DNA]</scope>
    <source>
        <strain evidence="1 2">CCM 4839</strain>
    </source>
</reference>
<dbReference type="InterPro" id="IPR014923">
    <property type="entry name" value="DUF1802"/>
</dbReference>